<organism evidence="2 3">
    <name type="scientific">Chlorobaculum limnaeum</name>
    <dbReference type="NCBI Taxonomy" id="274537"/>
    <lineage>
        <taxon>Bacteria</taxon>
        <taxon>Pseudomonadati</taxon>
        <taxon>Chlorobiota</taxon>
        <taxon>Chlorobiia</taxon>
        <taxon>Chlorobiales</taxon>
        <taxon>Chlorobiaceae</taxon>
        <taxon>Chlorobaculum</taxon>
    </lineage>
</organism>
<accession>A0A1D8D805</accession>
<evidence type="ECO:0000313" key="3">
    <source>
        <dbReference type="Proteomes" id="UP000095185"/>
    </source>
</evidence>
<keyword evidence="3" id="KW-1185">Reference proteome</keyword>
<feature type="region of interest" description="Disordered" evidence="1">
    <location>
        <begin position="65"/>
        <end position="88"/>
    </location>
</feature>
<dbReference type="AlphaFoldDB" id="A0A1D8D805"/>
<gene>
    <name evidence="2" type="ORF">BIU88_09480</name>
</gene>
<reference evidence="2" key="1">
    <citation type="submission" date="2016-09" db="EMBL/GenBank/DDBJ databases">
        <title>Genome sequence of Chlorobaculum limnaeum.</title>
        <authorList>
            <person name="Liu Z."/>
            <person name="Tank M."/>
            <person name="Bryant D.A."/>
        </authorList>
    </citation>
    <scope>NUCLEOTIDE SEQUENCE [LARGE SCALE GENOMIC DNA]</scope>
    <source>
        <strain evidence="2">DSM 1677</strain>
    </source>
</reference>
<dbReference type="Proteomes" id="UP000095185">
    <property type="component" value="Chromosome"/>
</dbReference>
<protein>
    <submittedName>
        <fullName evidence="2">Uncharacterized protein</fullName>
    </submittedName>
</protein>
<name>A0A1D8D805_CHLLM</name>
<evidence type="ECO:0000256" key="1">
    <source>
        <dbReference type="SAM" id="MobiDB-lite"/>
    </source>
</evidence>
<proteinExistence type="predicted"/>
<dbReference type="EMBL" id="CP017305">
    <property type="protein sequence ID" value="AOS84338.1"/>
    <property type="molecule type" value="Genomic_DNA"/>
</dbReference>
<evidence type="ECO:0000313" key="2">
    <source>
        <dbReference type="EMBL" id="AOS84338.1"/>
    </source>
</evidence>
<dbReference type="KEGG" id="clz:BIU88_09480"/>
<sequence length="88" mass="10138">MVVNVESCRKFAFQIIPRGDRGFPEDRQTFWAREEESCTNEERKRTALEQKGKLAYLAVPPPGMSECSIREAGMTSTRPTQGRETKKW</sequence>